<keyword evidence="1" id="KW-1133">Transmembrane helix</keyword>
<proteinExistence type="predicted"/>
<reference evidence="3" key="1">
    <citation type="journal article" date="2019" name="Int. J. Syst. Evol. Microbiol.">
        <title>The Global Catalogue of Microorganisms (GCM) 10K type strain sequencing project: providing services to taxonomists for standard genome sequencing and annotation.</title>
        <authorList>
            <consortium name="The Broad Institute Genomics Platform"/>
            <consortium name="The Broad Institute Genome Sequencing Center for Infectious Disease"/>
            <person name="Wu L."/>
            <person name="Ma J."/>
        </authorList>
    </citation>
    <scope>NUCLEOTIDE SEQUENCE [LARGE SCALE GENOMIC DNA]</scope>
    <source>
        <strain evidence="3">KCTC 13128</strain>
    </source>
</reference>
<evidence type="ECO:0008006" key="4">
    <source>
        <dbReference type="Google" id="ProtNLM"/>
    </source>
</evidence>
<evidence type="ECO:0000313" key="3">
    <source>
        <dbReference type="Proteomes" id="UP001595279"/>
    </source>
</evidence>
<gene>
    <name evidence="2" type="ORF">ACFOGI_02950</name>
</gene>
<accession>A0ABV7CSK6</accession>
<keyword evidence="1" id="KW-0472">Membrane</keyword>
<comment type="caution">
    <text evidence="2">The sequence shown here is derived from an EMBL/GenBank/DDBJ whole genome shotgun (WGS) entry which is preliminary data.</text>
</comment>
<dbReference type="RefSeq" id="WP_390268173.1">
    <property type="nucleotide sequence ID" value="NZ_JBHRSA010000005.1"/>
</dbReference>
<keyword evidence="3" id="KW-1185">Reference proteome</keyword>
<protein>
    <recommendedName>
        <fullName evidence="4">YrhK-like protein</fullName>
    </recommendedName>
</protein>
<feature type="transmembrane region" description="Helical" evidence="1">
    <location>
        <begin position="38"/>
        <end position="57"/>
    </location>
</feature>
<dbReference type="Proteomes" id="UP001595279">
    <property type="component" value="Unassembled WGS sequence"/>
</dbReference>
<keyword evidence="1" id="KW-0812">Transmembrane</keyword>
<feature type="transmembrane region" description="Helical" evidence="1">
    <location>
        <begin position="12"/>
        <end position="32"/>
    </location>
</feature>
<name>A0ABV7CSK6_9BACI</name>
<evidence type="ECO:0000256" key="1">
    <source>
        <dbReference type="SAM" id="Phobius"/>
    </source>
</evidence>
<sequence length="66" mass="7497">MRKISSKTFNRLSTLSDAVFFLSIAGLIYYSTAMGDSIKWEMALPIGLLVFSYSLLLKKPDEENHH</sequence>
<dbReference type="EMBL" id="JBHRSA010000005">
    <property type="protein sequence ID" value="MFC3039205.1"/>
    <property type="molecule type" value="Genomic_DNA"/>
</dbReference>
<evidence type="ECO:0000313" key="2">
    <source>
        <dbReference type="EMBL" id="MFC3039205.1"/>
    </source>
</evidence>
<organism evidence="2 3">
    <name type="scientific">Virgibacillus xinjiangensis</name>
    <dbReference type="NCBI Taxonomy" id="393090"/>
    <lineage>
        <taxon>Bacteria</taxon>
        <taxon>Bacillati</taxon>
        <taxon>Bacillota</taxon>
        <taxon>Bacilli</taxon>
        <taxon>Bacillales</taxon>
        <taxon>Bacillaceae</taxon>
        <taxon>Virgibacillus</taxon>
    </lineage>
</organism>